<gene>
    <name evidence="4" type="ORF">EI71_00745</name>
</gene>
<reference evidence="4 5" key="1">
    <citation type="submission" date="2018-08" db="EMBL/GenBank/DDBJ databases">
        <title>Genomic Encyclopedia of Archaeal and Bacterial Type Strains, Phase II (KMG-II): from individual species to whole genera.</title>
        <authorList>
            <person name="Goeker M."/>
        </authorList>
    </citation>
    <scope>NUCLEOTIDE SEQUENCE [LARGE SCALE GENOMIC DNA]</scope>
    <source>
        <strain evidence="4 5">ATCC 27112</strain>
    </source>
</reference>
<evidence type="ECO:0000313" key="5">
    <source>
        <dbReference type="Proteomes" id="UP000266506"/>
    </source>
</evidence>
<protein>
    <recommendedName>
        <fullName evidence="6">BREX-4 system phosphatase PglZ</fullName>
    </recommendedName>
</protein>
<comment type="caution">
    <text evidence="4">The sequence shown here is derived from an EMBL/GenBank/DDBJ whole genome shotgun (WGS) entry which is preliminary data.</text>
</comment>
<proteinExistence type="predicted"/>
<dbReference type="InterPro" id="IPR057185">
    <property type="entry name" value="DUF7863"/>
</dbReference>
<sequence length="711" mass="81894">MDVDFIRLSDHCLDDDKLPDLDNLKEHLLTADVDCKSNNVVVLGVGEWLSLLGSKRAFDVLNSLKDSKVGTAHVVFLLKCVKKEIEMLAKNDLRFDERRFCVSNNCGFSLKLIFASKEIGISNIDGIRGLLHCLENGVNGELTVNTSFVFPDSNINIRIVNDHYEALNRIITNFNINKECGNDENWEFLYKEIKEIGSLENIFKKYNLAYDEQEFYKSLYGNSNVHWLYYVYLLKNGSLLENKYLRYCLSFLDTFDDFKRKFLNYIIDVSYKSQGFNELYNDRKRLIKFFPDSEVALFVSNNRINPTEEIYKLTDCHIVEKEEIISYIAQNGMPSCLRDVYPDLYYYSKKYEFISDKPNKYYEFLTAYFYEYKNCKLKNTVSPKIVEMVEKEAVDRNFNRLETRDILVNSYDKNGSFLCWIDALGSEYLSYIVEKAREYGLMISVNYGRAELPTITSINKGFYANWKHNKKKIETLDDYKHEDKGGFYYGDDNKYSIHLASELEVIDSVLRDAATSLSLGKYSNYIIASDHGASRLAVLYNKNEKYDTDTQGEHSGRCCKAFEGYDLDFATVENGYIVLADYGRFKGSRAANVEVHGGATIEEVVVPVISLSLKDKTIKVLLVENNVKVDYKTPATILIFVNKSVSSLTLRYGGKEYHSIQVDDTHYKFTIDEIRKAGLFHLDIFNDGSLLSRIDLTTKGKSASINDDFDI</sequence>
<dbReference type="AlphaFoldDB" id="A0A397RXH1"/>
<dbReference type="Pfam" id="PF25264">
    <property type="entry name" value="DUF7864"/>
    <property type="match status" value="1"/>
</dbReference>
<evidence type="ECO:0000259" key="1">
    <source>
        <dbReference type="Pfam" id="PF25262"/>
    </source>
</evidence>
<dbReference type="NCBIfam" id="NF033445">
    <property type="entry name" value="BREX_PglZ_4"/>
    <property type="match status" value="1"/>
</dbReference>
<evidence type="ECO:0000259" key="2">
    <source>
        <dbReference type="Pfam" id="PF25263"/>
    </source>
</evidence>
<dbReference type="EMBL" id="QXEV01000005">
    <property type="protein sequence ID" value="RIA77962.1"/>
    <property type="molecule type" value="Genomic_DNA"/>
</dbReference>
<evidence type="ECO:0000313" key="4">
    <source>
        <dbReference type="EMBL" id="RIA77962.1"/>
    </source>
</evidence>
<dbReference type="Proteomes" id="UP000266506">
    <property type="component" value="Unassembled WGS sequence"/>
</dbReference>
<organism evidence="4 5">
    <name type="scientific">Anaeroplasma bactoclasticum</name>
    <dbReference type="NCBI Taxonomy" id="2088"/>
    <lineage>
        <taxon>Bacteria</taxon>
        <taxon>Bacillati</taxon>
        <taxon>Mycoplasmatota</taxon>
        <taxon>Mollicutes</taxon>
        <taxon>Anaeroplasmatales</taxon>
        <taxon>Anaeroplasmataceae</taxon>
        <taxon>Anaeroplasma</taxon>
    </lineage>
</organism>
<evidence type="ECO:0000259" key="3">
    <source>
        <dbReference type="Pfam" id="PF25264"/>
    </source>
</evidence>
<accession>A0A397RXH1</accession>
<dbReference type="InParanoid" id="A0A397RXH1"/>
<feature type="domain" description="DUF7862" evidence="1">
    <location>
        <begin position="618"/>
        <end position="697"/>
    </location>
</feature>
<dbReference type="Pfam" id="PF25263">
    <property type="entry name" value="DUF7863"/>
    <property type="match status" value="1"/>
</dbReference>
<feature type="domain" description="DUF7863" evidence="2">
    <location>
        <begin position="174"/>
        <end position="330"/>
    </location>
</feature>
<evidence type="ECO:0008006" key="6">
    <source>
        <dbReference type="Google" id="ProtNLM"/>
    </source>
</evidence>
<dbReference type="InterPro" id="IPR057184">
    <property type="entry name" value="DUF7862"/>
</dbReference>
<name>A0A397RXH1_9MOLU</name>
<dbReference type="InterPro" id="IPR057186">
    <property type="entry name" value="DUF7864"/>
</dbReference>
<dbReference type="Pfam" id="PF25262">
    <property type="entry name" value="DUF7862"/>
    <property type="match status" value="1"/>
</dbReference>
<feature type="domain" description="DUF7864" evidence="3">
    <location>
        <begin position="4"/>
        <end position="146"/>
    </location>
</feature>
<keyword evidence="5" id="KW-1185">Reference proteome</keyword>